<dbReference type="Gene3D" id="3.40.190.10">
    <property type="entry name" value="Periplasmic binding protein-like II"/>
    <property type="match status" value="1"/>
</dbReference>
<sequence length="564" mass="58752">MKRSTMLVGLALSGTLLVSACSGGAAGSAQNAAGPAGKPAQGGVVQVLANAGFSHLDPARGFDGGVNNFYRLIYRTLTTQGAAPGAEGTKIVPDLATDTGKASDGGKTWTFTLKDGLFFETGAPITSAEVKFGVSRAWDPELGIGSPYAKQIIDAPASYQGPYKSGDLPTIATPDAKTVVFHLKKPYADFGSVVAQNTFVPIPVGSGVGNQLDAKPIASGPYKVAQYKPGASLKLVRNDKWDAKTDSVRAAKPDGFQWTFGLDGATIDERMIAGQGTDANAIAGTIQAATVARVQTPQLKQRTLSGLGGCTTYMGLNTTKKPLGDVRVRQAINLAVNKQTVRDAVGGSSLAELATSIQPPTVVGRVDYNPYPSQDGKGDREAARKLLAEAGLAGGFTLTLDTRAQPKMQAMAVAIQQALEPLKITVKINTIDTSTYYEVIGTPSQQHDAAITGWCPDWPSGATFLPPLFDGRNIVAKGNSNLAQLNDPGVNSRIDEIAAMSDVKQANAAYGELDKQIMKLAPIVPLLYEKVVTVVGSNIAGAYLHDGFSGGIDLVSVGLTDAGK</sequence>
<dbReference type="SUPFAM" id="SSF53850">
    <property type="entry name" value="Periplasmic binding protein-like II"/>
    <property type="match status" value="1"/>
</dbReference>
<feature type="chain" id="PRO_5039444506" evidence="1">
    <location>
        <begin position="21"/>
        <end position="564"/>
    </location>
</feature>
<organism evidence="3 4">
    <name type="scientific">Kribbella voronezhensis</name>
    <dbReference type="NCBI Taxonomy" id="2512212"/>
    <lineage>
        <taxon>Bacteria</taxon>
        <taxon>Bacillati</taxon>
        <taxon>Actinomycetota</taxon>
        <taxon>Actinomycetes</taxon>
        <taxon>Propionibacteriales</taxon>
        <taxon>Kribbellaceae</taxon>
        <taxon>Kribbella</taxon>
    </lineage>
</organism>
<comment type="caution">
    <text evidence="3">The sequence shown here is derived from an EMBL/GenBank/DDBJ whole genome shotgun (WGS) entry which is preliminary data.</text>
</comment>
<dbReference type="InterPro" id="IPR039424">
    <property type="entry name" value="SBP_5"/>
</dbReference>
<dbReference type="AlphaFoldDB" id="A0A4V3FJR3"/>
<dbReference type="Gene3D" id="3.10.105.10">
    <property type="entry name" value="Dipeptide-binding Protein, Domain 3"/>
    <property type="match status" value="1"/>
</dbReference>
<proteinExistence type="predicted"/>
<reference evidence="3 4" key="1">
    <citation type="submission" date="2019-03" db="EMBL/GenBank/DDBJ databases">
        <title>Genomic Encyclopedia of Type Strains, Phase III (KMG-III): the genomes of soil and plant-associated and newly described type strains.</title>
        <authorList>
            <person name="Whitman W."/>
        </authorList>
    </citation>
    <scope>NUCLEOTIDE SEQUENCE [LARGE SCALE GENOMIC DNA]</scope>
    <source>
        <strain evidence="3 4">VKM Ac-2575</strain>
    </source>
</reference>
<dbReference type="PROSITE" id="PS51257">
    <property type="entry name" value="PROKAR_LIPOPROTEIN"/>
    <property type="match status" value="1"/>
</dbReference>
<keyword evidence="4" id="KW-1185">Reference proteome</keyword>
<evidence type="ECO:0000313" key="3">
    <source>
        <dbReference type="EMBL" id="TDU87233.1"/>
    </source>
</evidence>
<evidence type="ECO:0000259" key="2">
    <source>
        <dbReference type="Pfam" id="PF00496"/>
    </source>
</evidence>
<dbReference type="GO" id="GO:0015833">
    <property type="term" value="P:peptide transport"/>
    <property type="evidence" value="ECO:0007669"/>
    <property type="project" value="TreeGrafter"/>
</dbReference>
<evidence type="ECO:0000313" key="4">
    <source>
        <dbReference type="Proteomes" id="UP000295151"/>
    </source>
</evidence>
<accession>A0A4V3FJR3</accession>
<dbReference type="Pfam" id="PF00496">
    <property type="entry name" value="SBP_bac_5"/>
    <property type="match status" value="1"/>
</dbReference>
<feature type="signal peptide" evidence="1">
    <location>
        <begin position="1"/>
        <end position="20"/>
    </location>
</feature>
<name>A0A4V3FJR3_9ACTN</name>
<evidence type="ECO:0000256" key="1">
    <source>
        <dbReference type="SAM" id="SignalP"/>
    </source>
</evidence>
<feature type="domain" description="Solute-binding protein family 5" evidence="2">
    <location>
        <begin position="90"/>
        <end position="473"/>
    </location>
</feature>
<dbReference type="PIRSF" id="PIRSF002741">
    <property type="entry name" value="MppA"/>
    <property type="match status" value="1"/>
</dbReference>
<keyword evidence="1" id="KW-0732">Signal</keyword>
<dbReference type="CDD" id="cd08506">
    <property type="entry name" value="PBP2_clavulanate_OppA2"/>
    <property type="match status" value="1"/>
</dbReference>
<dbReference type="PANTHER" id="PTHR30290:SF83">
    <property type="entry name" value="ABC TRANSPORTER SUBSTRATE-BINDING PROTEIN"/>
    <property type="match status" value="1"/>
</dbReference>
<dbReference type="Proteomes" id="UP000295151">
    <property type="component" value="Unassembled WGS sequence"/>
</dbReference>
<dbReference type="GO" id="GO:1904680">
    <property type="term" value="F:peptide transmembrane transporter activity"/>
    <property type="evidence" value="ECO:0007669"/>
    <property type="project" value="TreeGrafter"/>
</dbReference>
<dbReference type="EMBL" id="SOCE01000001">
    <property type="protein sequence ID" value="TDU87233.1"/>
    <property type="molecule type" value="Genomic_DNA"/>
</dbReference>
<dbReference type="GO" id="GO:0043190">
    <property type="term" value="C:ATP-binding cassette (ABC) transporter complex"/>
    <property type="evidence" value="ECO:0007669"/>
    <property type="project" value="InterPro"/>
</dbReference>
<dbReference type="RefSeq" id="WP_238157941.1">
    <property type="nucleotide sequence ID" value="NZ_SOCE01000001.1"/>
</dbReference>
<dbReference type="InterPro" id="IPR000914">
    <property type="entry name" value="SBP_5_dom"/>
</dbReference>
<dbReference type="InterPro" id="IPR030678">
    <property type="entry name" value="Peptide/Ni-bd"/>
</dbReference>
<gene>
    <name evidence="3" type="ORF">EV138_0751</name>
</gene>
<dbReference type="GO" id="GO:0042597">
    <property type="term" value="C:periplasmic space"/>
    <property type="evidence" value="ECO:0007669"/>
    <property type="project" value="UniProtKB-ARBA"/>
</dbReference>
<protein>
    <submittedName>
        <fullName evidence="3">Peptide/nickel transport system substrate-binding protein</fullName>
    </submittedName>
</protein>
<dbReference type="PANTHER" id="PTHR30290">
    <property type="entry name" value="PERIPLASMIC BINDING COMPONENT OF ABC TRANSPORTER"/>
    <property type="match status" value="1"/>
</dbReference>